<evidence type="ECO:0000256" key="1">
    <source>
        <dbReference type="ARBA" id="ARBA00022529"/>
    </source>
</evidence>
<dbReference type="SMART" id="SM00047">
    <property type="entry name" value="LYZ2"/>
    <property type="match status" value="1"/>
</dbReference>
<dbReference type="InterPro" id="IPR002901">
    <property type="entry name" value="MGlyc_endo_b_GlcNAc-like_dom"/>
</dbReference>
<dbReference type="Proteomes" id="UP000070138">
    <property type="component" value="Unassembled WGS sequence"/>
</dbReference>
<evidence type="ECO:0000313" key="6">
    <source>
        <dbReference type="EMBL" id="KXN99041.1"/>
    </source>
</evidence>
<keyword evidence="1" id="KW-0929">Antimicrobial</keyword>
<dbReference type="STRING" id="1548749.LS48_08155"/>
<sequence>MIGRITILLLVVIVCFSSCKSKKTATKYRKKHNTERVVRVNQTVKEKDTKAEEPEVVVVPINIPYSERVANYINEYAQIAKEEMLQYGIPASITLAQGILESGAGAGELTMKANNHFGIKCHTGWEGDRVYHDDDERGECFRKYNDPKYSYRDHSLFLTQRSRYQDLFKLRKDDYKGWAKGLRKAGYATDPKYPDKLIGIIERYNLTAYDDEVLGRRLSAIDPDDSKIGTYSVQAGDTLYSISRRFNLTVETLKKYNGLKSNDLSIGQVLYLHPVKNQ</sequence>
<accession>A0A137RHU4</accession>
<keyword evidence="2" id="KW-0081">Bacteriolytic enzyme</keyword>
<dbReference type="PANTHER" id="PTHR33308:SF9">
    <property type="entry name" value="PEPTIDOGLYCAN HYDROLASE FLGJ"/>
    <property type="match status" value="1"/>
</dbReference>
<dbReference type="SUPFAM" id="SSF54106">
    <property type="entry name" value="LysM domain"/>
    <property type="match status" value="1"/>
</dbReference>
<keyword evidence="7" id="KW-1185">Reference proteome</keyword>
<comment type="caution">
    <text evidence="6">The sequence shown here is derived from an EMBL/GenBank/DDBJ whole genome shotgun (WGS) entry which is preliminary data.</text>
</comment>
<dbReference type="PROSITE" id="PS51782">
    <property type="entry name" value="LYSM"/>
    <property type="match status" value="1"/>
</dbReference>
<dbReference type="InterPro" id="IPR036779">
    <property type="entry name" value="LysM_dom_sf"/>
</dbReference>
<dbReference type="InterPro" id="IPR051056">
    <property type="entry name" value="Glycosyl_Hydrolase_73"/>
</dbReference>
<dbReference type="Gene3D" id="1.10.530.10">
    <property type="match status" value="1"/>
</dbReference>
<reference evidence="7" key="1">
    <citation type="submission" date="2014-10" db="EMBL/GenBank/DDBJ databases">
        <title>Genome sequencing of Vitellibacter sp. D-24.</title>
        <authorList>
            <person name="Thevarajoo S."/>
            <person name="Selvaratnam C."/>
            <person name="Goh K.M."/>
            <person name="Chong C.S."/>
        </authorList>
    </citation>
    <scope>NUCLEOTIDE SEQUENCE [LARGE SCALE GENOMIC DNA]</scope>
    <source>
        <strain evidence="7">D-24</strain>
    </source>
</reference>
<proteinExistence type="predicted"/>
<reference evidence="6 7" key="2">
    <citation type="journal article" date="2016" name="Int. J. Syst. Evol. Microbiol.">
        <title>Vitellibacter aquimaris sp. nov., a marine bacterium isolated from seawater.</title>
        <authorList>
            <person name="Thevarajoo S."/>
            <person name="Selvaratnam C."/>
            <person name="Goh K.M."/>
            <person name="Hong K.W."/>
            <person name="Chan X.Y."/>
            <person name="Chan K.G."/>
            <person name="Chong C.S."/>
        </authorList>
    </citation>
    <scope>NUCLEOTIDE SEQUENCE [LARGE SCALE GENOMIC DNA]</scope>
    <source>
        <strain evidence="6 7">D-24</strain>
    </source>
</reference>
<name>A0A137RHU4_9FLAO</name>
<dbReference type="Pfam" id="PF01476">
    <property type="entry name" value="LysM"/>
    <property type="match status" value="1"/>
</dbReference>
<dbReference type="FunFam" id="1.10.530.10:FF:000060">
    <property type="entry name" value="Predicted protein"/>
    <property type="match status" value="1"/>
</dbReference>
<dbReference type="InterPro" id="IPR018392">
    <property type="entry name" value="LysM"/>
</dbReference>
<dbReference type="OrthoDB" id="977752at2"/>
<dbReference type="SMART" id="SM00257">
    <property type="entry name" value="LysM"/>
    <property type="match status" value="1"/>
</dbReference>
<dbReference type="GO" id="GO:0031640">
    <property type="term" value="P:killing of cells of another organism"/>
    <property type="evidence" value="ECO:0007669"/>
    <property type="project" value="UniProtKB-KW"/>
</dbReference>
<organism evidence="6 7">
    <name type="scientific">Aequorivita aquimaris</name>
    <dbReference type="NCBI Taxonomy" id="1548749"/>
    <lineage>
        <taxon>Bacteria</taxon>
        <taxon>Pseudomonadati</taxon>
        <taxon>Bacteroidota</taxon>
        <taxon>Flavobacteriia</taxon>
        <taxon>Flavobacteriales</taxon>
        <taxon>Flavobacteriaceae</taxon>
        <taxon>Aequorivita</taxon>
    </lineage>
</organism>
<dbReference type="Gene3D" id="3.10.350.10">
    <property type="entry name" value="LysM domain"/>
    <property type="match status" value="1"/>
</dbReference>
<evidence type="ECO:0000256" key="2">
    <source>
        <dbReference type="ARBA" id="ARBA00022638"/>
    </source>
</evidence>
<dbReference type="Pfam" id="PF01832">
    <property type="entry name" value="Glucosaminidase"/>
    <property type="match status" value="1"/>
</dbReference>
<gene>
    <name evidence="6" type="ORF">LS48_08155</name>
</gene>
<dbReference type="GO" id="GO:0042742">
    <property type="term" value="P:defense response to bacterium"/>
    <property type="evidence" value="ECO:0007669"/>
    <property type="project" value="UniProtKB-KW"/>
</dbReference>
<dbReference type="CDD" id="cd00118">
    <property type="entry name" value="LysM"/>
    <property type="match status" value="1"/>
</dbReference>
<evidence type="ECO:0000256" key="3">
    <source>
        <dbReference type="ARBA" id="ARBA00022801"/>
    </source>
</evidence>
<protein>
    <recommendedName>
        <fullName evidence="4">Peptidoglycan hydrolase</fullName>
    </recommendedName>
</protein>
<dbReference type="EMBL" id="JRWG01000004">
    <property type="protein sequence ID" value="KXN99041.1"/>
    <property type="molecule type" value="Genomic_DNA"/>
</dbReference>
<feature type="domain" description="LysM" evidence="5">
    <location>
        <begin position="229"/>
        <end position="272"/>
    </location>
</feature>
<evidence type="ECO:0000313" key="7">
    <source>
        <dbReference type="Proteomes" id="UP000070138"/>
    </source>
</evidence>
<evidence type="ECO:0000256" key="4">
    <source>
        <dbReference type="ARBA" id="ARBA00032108"/>
    </source>
</evidence>
<dbReference type="AlphaFoldDB" id="A0A137RHU4"/>
<dbReference type="RefSeq" id="WP_062621835.1">
    <property type="nucleotide sequence ID" value="NZ_JRWG01000004.1"/>
</dbReference>
<dbReference type="GO" id="GO:0004040">
    <property type="term" value="F:amidase activity"/>
    <property type="evidence" value="ECO:0007669"/>
    <property type="project" value="InterPro"/>
</dbReference>
<keyword evidence="3" id="KW-0378">Hydrolase</keyword>
<dbReference type="PANTHER" id="PTHR33308">
    <property type="entry name" value="PEPTIDOGLYCAN HYDROLASE FLGJ"/>
    <property type="match status" value="1"/>
</dbReference>
<dbReference type="PATRIC" id="fig|1548749.3.peg.1719"/>
<evidence type="ECO:0000259" key="5">
    <source>
        <dbReference type="PROSITE" id="PS51782"/>
    </source>
</evidence>